<proteinExistence type="predicted"/>
<name>A0A194V9N2_CYTMA</name>
<keyword evidence="3" id="KW-1185">Reference proteome</keyword>
<evidence type="ECO:0000313" key="3">
    <source>
        <dbReference type="Proteomes" id="UP000078576"/>
    </source>
</evidence>
<accession>A0A194V9N2</accession>
<evidence type="ECO:0000256" key="1">
    <source>
        <dbReference type="SAM" id="MobiDB-lite"/>
    </source>
</evidence>
<organism evidence="2 3">
    <name type="scientific">Cytospora mali</name>
    <name type="common">Apple Valsa canker fungus</name>
    <name type="synonym">Valsa mali</name>
    <dbReference type="NCBI Taxonomy" id="578113"/>
    <lineage>
        <taxon>Eukaryota</taxon>
        <taxon>Fungi</taxon>
        <taxon>Dikarya</taxon>
        <taxon>Ascomycota</taxon>
        <taxon>Pezizomycotina</taxon>
        <taxon>Sordariomycetes</taxon>
        <taxon>Sordariomycetidae</taxon>
        <taxon>Diaporthales</taxon>
        <taxon>Cytosporaceae</taxon>
        <taxon>Cytospora</taxon>
    </lineage>
</organism>
<dbReference type="AlphaFoldDB" id="A0A194V9N2"/>
<feature type="region of interest" description="Disordered" evidence="1">
    <location>
        <begin position="21"/>
        <end position="43"/>
    </location>
</feature>
<reference evidence="3" key="1">
    <citation type="submission" date="2014-12" db="EMBL/GenBank/DDBJ databases">
        <title>Genome Sequence of Valsa Canker Pathogens Uncovers a Specific Adaption of Colonization on Woody Bark.</title>
        <authorList>
            <person name="Yin Z."/>
            <person name="Liu H."/>
            <person name="Gao X."/>
            <person name="Li Z."/>
            <person name="Song N."/>
            <person name="Ke X."/>
            <person name="Dai Q."/>
            <person name="Wu Y."/>
            <person name="Sun Y."/>
            <person name="Xu J.-R."/>
            <person name="Kang Z.K."/>
            <person name="Wang L."/>
            <person name="Huang L."/>
        </authorList>
    </citation>
    <scope>NUCLEOTIDE SEQUENCE [LARGE SCALE GENOMIC DNA]</scope>
    <source>
        <strain evidence="3">SXYL134</strain>
    </source>
</reference>
<protein>
    <submittedName>
        <fullName evidence="2">Uncharacterized protein</fullName>
    </submittedName>
</protein>
<evidence type="ECO:0000313" key="2">
    <source>
        <dbReference type="EMBL" id="KUI60727.1"/>
    </source>
</evidence>
<dbReference type="Proteomes" id="UP000078576">
    <property type="component" value="Unassembled WGS sequence"/>
</dbReference>
<gene>
    <name evidence="2" type="ORF">VP1G_11228</name>
</gene>
<dbReference type="EMBL" id="KN714757">
    <property type="protein sequence ID" value="KUI60727.1"/>
    <property type="molecule type" value="Genomic_DNA"/>
</dbReference>
<sequence>MPPSNGFLLKAPPAPAPDLLFASVSRRTPPPSPPLKSRSSTSGDGGLSLAIIFLTTLPPTRSILTTCCLFSYSGRAFHSISLSSFCCLLSSRALSSGDAHRFPPNPAIAPDTSKSAASSLTVVRRAFCAWKPSSLSLCSLARASASLSPSLPVRGFVNGRGAAATQMTLPQLRQFGAAFCKGCLVATQLQRRAATSSGPEEDRDGFVVISRERMAASRSATAVEAPCMGVPPVMEILVVWPVPLDDGPGVELREVGFDLGFCFGARRSETSEPAADGGALFDFCWCDGGVEILGVDVLDGTLLDEGVGPPDRPPFM</sequence>